<dbReference type="AlphaFoldDB" id="A0A1H6NXF4"/>
<reference evidence="1 2" key="1">
    <citation type="submission" date="2016-10" db="EMBL/GenBank/DDBJ databases">
        <authorList>
            <person name="de Groot N.N."/>
        </authorList>
    </citation>
    <scope>NUCLEOTIDE SEQUENCE [LARGE SCALE GENOMIC DNA]</scope>
    <source>
        <strain evidence="1 2">LMG 2158</strain>
    </source>
</reference>
<proteinExistence type="predicted"/>
<dbReference type="Proteomes" id="UP000182272">
    <property type="component" value="Chromosome I"/>
</dbReference>
<organism evidence="1 2">
    <name type="scientific">Pseudomonas asplenii</name>
    <dbReference type="NCBI Taxonomy" id="53407"/>
    <lineage>
        <taxon>Bacteria</taxon>
        <taxon>Pseudomonadati</taxon>
        <taxon>Pseudomonadota</taxon>
        <taxon>Gammaproteobacteria</taxon>
        <taxon>Pseudomonadales</taxon>
        <taxon>Pseudomonadaceae</taxon>
        <taxon>Pseudomonas</taxon>
    </lineage>
</organism>
<protein>
    <submittedName>
        <fullName evidence="1">Uncharacterized protein</fullName>
    </submittedName>
</protein>
<evidence type="ECO:0000313" key="2">
    <source>
        <dbReference type="Proteomes" id="UP000182272"/>
    </source>
</evidence>
<accession>A0A1H6NXF4</accession>
<dbReference type="EMBL" id="LT629972">
    <property type="protein sequence ID" value="SEI21655.1"/>
    <property type="molecule type" value="Genomic_DNA"/>
</dbReference>
<name>A0A1H6NXF4_9PSED</name>
<sequence length="43" mass="4730">MIRQALPSPELCTTRSSACFGETAKVKIIAISRRTLFPSTEMS</sequence>
<evidence type="ECO:0000313" key="1">
    <source>
        <dbReference type="EMBL" id="SEI21655.1"/>
    </source>
</evidence>
<gene>
    <name evidence="1" type="ORF">SAMN05216581_4577</name>
</gene>